<dbReference type="SMART" id="SM00304">
    <property type="entry name" value="HAMP"/>
    <property type="match status" value="1"/>
</dbReference>
<sequence length="563" mass="61541">MGFYNRLKLAPKFILGVVPLLVIMAVAITWLPDLFVTIAEQNRIQESKMIAEKQADVQTFLAKHVTGQRPEDPVFTIKYTSDKYRNPKDAPDAWEKQMIERISKDMNLDHYSEVLGSNGYRVLRFAKPLYIQQACLPCHGEPKGQLDPLGHEKEGYKVGELRGAISVTAQLEGLSKEKVAMINLSVTLVVLLLTVMVIYMMVRKYVSTPLDGIVNVVKGLAQGDLTTRVSEHNQSDEIGELTRWFNQMIEEQSNLVGTVRRAADELVHSSQQVAATSDQVSIAASEVASNIQHVARDASIGNESIMEATKVLHDFSNLIQKAKEQALSAADNSKVTEQAAGEGKRTIAETVVRMEKIKEKAAETEDHISTLSEYSQQIGLITDTITSLANQTNLLALNAAIEAARAGEAGRGFAVVAEEVRKLAEQSNQGATEVAALVRKIAESTAAAVLAMQHSRSEVEQGVVVVNKAGDVLEKILSAVNKTVRDIEEIGRVTEEEVHTSGKILELIQEIARIMENTAANAQEVAASTEQTSASMDTIAHSAEESNAMVTELKKTVDVFKIL</sequence>
<dbReference type="Pfam" id="PF11845">
    <property type="entry name" value="Tll0287-like"/>
    <property type="match status" value="1"/>
</dbReference>
<keyword evidence="1 3" id="KW-0807">Transducer</keyword>
<evidence type="ECO:0000256" key="4">
    <source>
        <dbReference type="SAM" id="Phobius"/>
    </source>
</evidence>
<evidence type="ECO:0000313" key="7">
    <source>
        <dbReference type="EMBL" id="MBC9784882.1"/>
    </source>
</evidence>
<dbReference type="RefSeq" id="WP_188040238.1">
    <property type="nucleotide sequence ID" value="NZ_JACVHF010000009.1"/>
</dbReference>
<feature type="transmembrane region" description="Helical" evidence="4">
    <location>
        <begin position="13"/>
        <end position="39"/>
    </location>
</feature>
<dbReference type="InterPro" id="IPR003660">
    <property type="entry name" value="HAMP_dom"/>
</dbReference>
<gene>
    <name evidence="7" type="ORF">H1S01_10210</name>
</gene>
<evidence type="ECO:0000256" key="3">
    <source>
        <dbReference type="PROSITE-ProRule" id="PRU00284"/>
    </source>
</evidence>
<keyword evidence="4" id="KW-1133">Transmembrane helix</keyword>
<evidence type="ECO:0000313" key="8">
    <source>
        <dbReference type="Proteomes" id="UP000617402"/>
    </source>
</evidence>
<evidence type="ECO:0000256" key="1">
    <source>
        <dbReference type="ARBA" id="ARBA00023224"/>
    </source>
</evidence>
<protein>
    <submittedName>
        <fullName evidence="7">Methyl-accepting chemotaxis protein</fullName>
    </submittedName>
</protein>
<name>A0ABR7T471_HELCL</name>
<dbReference type="PANTHER" id="PTHR32089">
    <property type="entry name" value="METHYL-ACCEPTING CHEMOTAXIS PROTEIN MCPB"/>
    <property type="match status" value="1"/>
</dbReference>
<dbReference type="CDD" id="cd06225">
    <property type="entry name" value="HAMP"/>
    <property type="match status" value="1"/>
</dbReference>
<feature type="domain" description="Methyl-accepting transducer" evidence="5">
    <location>
        <begin position="276"/>
        <end position="512"/>
    </location>
</feature>
<accession>A0ABR7T471</accession>
<keyword evidence="8" id="KW-1185">Reference proteome</keyword>
<keyword evidence="4" id="KW-0812">Transmembrane</keyword>
<proteinExistence type="inferred from homology"/>
<evidence type="ECO:0000256" key="2">
    <source>
        <dbReference type="ARBA" id="ARBA00029447"/>
    </source>
</evidence>
<dbReference type="Gene3D" id="6.10.340.10">
    <property type="match status" value="1"/>
</dbReference>
<dbReference type="SMART" id="SM00283">
    <property type="entry name" value="MA"/>
    <property type="match status" value="1"/>
</dbReference>
<keyword evidence="4" id="KW-0472">Membrane</keyword>
<organism evidence="7 8">
    <name type="scientific">Heliobacterium chlorum</name>
    <dbReference type="NCBI Taxonomy" id="2698"/>
    <lineage>
        <taxon>Bacteria</taxon>
        <taxon>Bacillati</taxon>
        <taxon>Bacillota</taxon>
        <taxon>Clostridia</taxon>
        <taxon>Eubacteriales</taxon>
        <taxon>Heliobacteriaceae</taxon>
        <taxon>Heliobacterium</taxon>
    </lineage>
</organism>
<comment type="similarity">
    <text evidence="2">Belongs to the methyl-accepting chemotaxis (MCP) protein family.</text>
</comment>
<dbReference type="Pfam" id="PF00015">
    <property type="entry name" value="MCPsignal"/>
    <property type="match status" value="1"/>
</dbReference>
<dbReference type="Gene3D" id="1.10.287.950">
    <property type="entry name" value="Methyl-accepting chemotaxis protein"/>
    <property type="match status" value="1"/>
</dbReference>
<dbReference type="CDD" id="cd11386">
    <property type="entry name" value="MCP_signal"/>
    <property type="match status" value="1"/>
</dbReference>
<dbReference type="InterPro" id="IPR004089">
    <property type="entry name" value="MCPsignal_dom"/>
</dbReference>
<evidence type="ECO:0000259" key="5">
    <source>
        <dbReference type="PROSITE" id="PS50111"/>
    </source>
</evidence>
<dbReference type="Proteomes" id="UP000617402">
    <property type="component" value="Unassembled WGS sequence"/>
</dbReference>
<feature type="transmembrane region" description="Helical" evidence="4">
    <location>
        <begin position="180"/>
        <end position="202"/>
    </location>
</feature>
<dbReference type="PANTHER" id="PTHR32089:SF112">
    <property type="entry name" value="LYSOZYME-LIKE PROTEIN-RELATED"/>
    <property type="match status" value="1"/>
</dbReference>
<dbReference type="PROSITE" id="PS50885">
    <property type="entry name" value="HAMP"/>
    <property type="match status" value="1"/>
</dbReference>
<dbReference type="InterPro" id="IPR021796">
    <property type="entry name" value="Tll0287-like_dom"/>
</dbReference>
<comment type="caution">
    <text evidence="7">The sequence shown here is derived from an EMBL/GenBank/DDBJ whole genome shotgun (WGS) entry which is preliminary data.</text>
</comment>
<dbReference type="EMBL" id="JACVHF010000009">
    <property type="protein sequence ID" value="MBC9784882.1"/>
    <property type="molecule type" value="Genomic_DNA"/>
</dbReference>
<dbReference type="Pfam" id="PF00672">
    <property type="entry name" value="HAMP"/>
    <property type="match status" value="1"/>
</dbReference>
<dbReference type="PROSITE" id="PS50111">
    <property type="entry name" value="CHEMOTAXIS_TRANSDUC_2"/>
    <property type="match status" value="1"/>
</dbReference>
<reference evidence="7 8" key="1">
    <citation type="submission" date="2020-07" db="EMBL/GenBank/DDBJ databases">
        <title>Draft whole-genome sequence of Heliobacterium chlorum DSM 3682, type strain.</title>
        <authorList>
            <person name="Kyndt J.A."/>
            <person name="Meyer T.E."/>
            <person name="Imhoff J.F."/>
        </authorList>
    </citation>
    <scope>NUCLEOTIDE SEQUENCE [LARGE SCALE GENOMIC DNA]</scope>
    <source>
        <strain evidence="7 8">DSM 3682</strain>
    </source>
</reference>
<evidence type="ECO:0000259" key="6">
    <source>
        <dbReference type="PROSITE" id="PS50885"/>
    </source>
</evidence>
<dbReference type="SUPFAM" id="SSF58104">
    <property type="entry name" value="Methyl-accepting chemotaxis protein (MCP) signaling domain"/>
    <property type="match status" value="1"/>
</dbReference>
<feature type="domain" description="HAMP" evidence="6">
    <location>
        <begin position="204"/>
        <end position="257"/>
    </location>
</feature>